<reference evidence="4" key="1">
    <citation type="journal article" date="2019" name="Int. J. Syst. Evol. Microbiol.">
        <title>The Global Catalogue of Microorganisms (GCM) 10K type strain sequencing project: providing services to taxonomists for standard genome sequencing and annotation.</title>
        <authorList>
            <consortium name="The Broad Institute Genomics Platform"/>
            <consortium name="The Broad Institute Genome Sequencing Center for Infectious Disease"/>
            <person name="Wu L."/>
            <person name="Ma J."/>
        </authorList>
    </citation>
    <scope>NUCLEOTIDE SEQUENCE [LARGE SCALE GENOMIC DNA]</scope>
    <source>
        <strain evidence="4">CGMCC 4.1437</strain>
    </source>
</reference>
<protein>
    <submittedName>
        <fullName evidence="3">Uncharacterized protein</fullName>
    </submittedName>
</protein>
<sequence>MSSSAGYGWSYVDREAERRRQLRARLAAEAQRAENLRRAEERRAELRARLGELNEQAQGLRGEAGQLRRAYRTARVTVETVTVGAGADEAELAQAIERAQAANARAARELAEAVQDVWSAVLPEAVVEPERPRPTRADARRSAANAAATAAANAATTAAAAAEAAERAQAEQAEQAERTERVRSAALGEAQAILDRDVPRCDPADLERVAGLVRSLKAAGTVSDVRTTLTDLAALVQHSVQRRARDEERAELRAALAELARDAEPAERDRLLADLAAAEDPAYLRPAVEEAVARADARRNRVPVAAALAEVLRERDYLVGEDFEDLLAAEGEVVVPFGDPDPGRSAEPGAGAASGEEPPAAGYGLRLVLAPDRATLSTAVVRRDDAGTGDAWQDEEQDESVQQWFCEEQLPAIEEGVRQQGVRLERTSAMAPGALAAGLVPGGSWPQPPSAATPRRRRNKRAADQAAAARKPQERHRER</sequence>
<proteinExistence type="predicted"/>
<keyword evidence="4" id="KW-1185">Reference proteome</keyword>
<evidence type="ECO:0000313" key="4">
    <source>
        <dbReference type="Proteomes" id="UP001595975"/>
    </source>
</evidence>
<evidence type="ECO:0000256" key="2">
    <source>
        <dbReference type="SAM" id="MobiDB-lite"/>
    </source>
</evidence>
<keyword evidence="1" id="KW-0175">Coiled coil</keyword>
<feature type="compositionally biased region" description="Low complexity" evidence="2">
    <location>
        <begin position="345"/>
        <end position="358"/>
    </location>
</feature>
<comment type="caution">
    <text evidence="3">The sequence shown here is derived from an EMBL/GenBank/DDBJ whole genome shotgun (WGS) entry which is preliminary data.</text>
</comment>
<dbReference type="RefSeq" id="WP_380226229.1">
    <property type="nucleotide sequence ID" value="NZ_JBHSOF010000018.1"/>
</dbReference>
<feature type="region of interest" description="Disordered" evidence="2">
    <location>
        <begin position="435"/>
        <end position="479"/>
    </location>
</feature>
<dbReference type="EMBL" id="JBHSOF010000018">
    <property type="protein sequence ID" value="MFC5664531.1"/>
    <property type="molecule type" value="Genomic_DNA"/>
</dbReference>
<evidence type="ECO:0000256" key="1">
    <source>
        <dbReference type="SAM" id="Coils"/>
    </source>
</evidence>
<organism evidence="3 4">
    <name type="scientific">Kitasatospora misakiensis</name>
    <dbReference type="NCBI Taxonomy" id="67330"/>
    <lineage>
        <taxon>Bacteria</taxon>
        <taxon>Bacillati</taxon>
        <taxon>Actinomycetota</taxon>
        <taxon>Actinomycetes</taxon>
        <taxon>Kitasatosporales</taxon>
        <taxon>Streptomycetaceae</taxon>
        <taxon>Kitasatospora</taxon>
    </lineage>
</organism>
<evidence type="ECO:0000313" key="3">
    <source>
        <dbReference type="EMBL" id="MFC5664531.1"/>
    </source>
</evidence>
<feature type="region of interest" description="Disordered" evidence="2">
    <location>
        <begin position="162"/>
        <end position="181"/>
    </location>
</feature>
<accession>A0ABW0X7V4</accession>
<dbReference type="Proteomes" id="UP001595975">
    <property type="component" value="Unassembled WGS sequence"/>
</dbReference>
<feature type="region of interest" description="Disordered" evidence="2">
    <location>
        <begin position="337"/>
        <end position="358"/>
    </location>
</feature>
<feature type="coiled-coil region" evidence="1">
    <location>
        <begin position="12"/>
        <end position="116"/>
    </location>
</feature>
<gene>
    <name evidence="3" type="ORF">ACFP3U_16245</name>
</gene>
<name>A0ABW0X7V4_9ACTN</name>
<feature type="compositionally biased region" description="Basic and acidic residues" evidence="2">
    <location>
        <begin position="164"/>
        <end position="181"/>
    </location>
</feature>